<proteinExistence type="predicted"/>
<feature type="non-terminal residue" evidence="1">
    <location>
        <position position="1"/>
    </location>
</feature>
<protein>
    <submittedName>
        <fullName evidence="1">Uncharacterized protein</fullName>
    </submittedName>
</protein>
<reference evidence="1" key="1">
    <citation type="journal article" date="2015" name="Nature">
        <title>Complex archaea that bridge the gap between prokaryotes and eukaryotes.</title>
        <authorList>
            <person name="Spang A."/>
            <person name="Saw J.H."/>
            <person name="Jorgensen S.L."/>
            <person name="Zaremba-Niedzwiedzka K."/>
            <person name="Martijn J."/>
            <person name="Lind A.E."/>
            <person name="van Eijk R."/>
            <person name="Schleper C."/>
            <person name="Guy L."/>
            <person name="Ettema T.J."/>
        </authorList>
    </citation>
    <scope>NUCLEOTIDE SEQUENCE</scope>
</reference>
<evidence type="ECO:0000313" key="1">
    <source>
        <dbReference type="EMBL" id="KKL91497.1"/>
    </source>
</evidence>
<gene>
    <name evidence="1" type="ORF">LCGC14_1894160</name>
</gene>
<organism evidence="1">
    <name type="scientific">marine sediment metagenome</name>
    <dbReference type="NCBI Taxonomy" id="412755"/>
    <lineage>
        <taxon>unclassified sequences</taxon>
        <taxon>metagenomes</taxon>
        <taxon>ecological metagenomes</taxon>
    </lineage>
</organism>
<dbReference type="EMBL" id="LAZR01019715">
    <property type="protein sequence ID" value="KKL91497.1"/>
    <property type="molecule type" value="Genomic_DNA"/>
</dbReference>
<dbReference type="AlphaFoldDB" id="A0A0F9IWN2"/>
<name>A0A0F9IWN2_9ZZZZ</name>
<comment type="caution">
    <text evidence="1">The sequence shown here is derived from an EMBL/GenBank/DDBJ whole genome shotgun (WGS) entry which is preliminary data.</text>
</comment>
<sequence>LTDRVGLVTITVSPDYQNLSHKLGAMLEMAGDYFQIKKRPFRRKNHSSYSPFGWQIRPRRVNNSDDY</sequence>
<accession>A0A0F9IWN2</accession>